<dbReference type="InterPro" id="IPR001940">
    <property type="entry name" value="Peptidase_S1C"/>
</dbReference>
<dbReference type="KEGG" id="tpla:ElP_67470"/>
<dbReference type="RefSeq" id="WP_145277570.1">
    <property type="nucleotide sequence ID" value="NZ_CP036426.1"/>
</dbReference>
<dbReference type="Gene3D" id="2.30.42.10">
    <property type="match status" value="1"/>
</dbReference>
<dbReference type="Pfam" id="PF13365">
    <property type="entry name" value="Trypsin_2"/>
    <property type="match status" value="1"/>
</dbReference>
<evidence type="ECO:0000256" key="3">
    <source>
        <dbReference type="SAM" id="MobiDB-lite"/>
    </source>
</evidence>
<dbReference type="AlphaFoldDB" id="A0A518HD78"/>
<accession>A0A518HD78</accession>
<dbReference type="Pfam" id="PF17820">
    <property type="entry name" value="PDZ_6"/>
    <property type="match status" value="1"/>
</dbReference>
<feature type="compositionally biased region" description="Low complexity" evidence="3">
    <location>
        <begin position="21"/>
        <end position="31"/>
    </location>
</feature>
<dbReference type="InterPro" id="IPR041489">
    <property type="entry name" value="PDZ_6"/>
</dbReference>
<dbReference type="InterPro" id="IPR001478">
    <property type="entry name" value="PDZ"/>
</dbReference>
<keyword evidence="6" id="KW-1185">Reference proteome</keyword>
<evidence type="ECO:0000256" key="2">
    <source>
        <dbReference type="ARBA" id="ARBA00022801"/>
    </source>
</evidence>
<gene>
    <name evidence="5" type="primary">htrA_3</name>
    <name evidence="5" type="ORF">ElP_67470</name>
</gene>
<dbReference type="SMART" id="SM00228">
    <property type="entry name" value="PDZ"/>
    <property type="match status" value="1"/>
</dbReference>
<dbReference type="PROSITE" id="PS50106">
    <property type="entry name" value="PDZ"/>
    <property type="match status" value="1"/>
</dbReference>
<keyword evidence="1 5" id="KW-0645">Protease</keyword>
<reference evidence="5 6" key="1">
    <citation type="submission" date="2019-02" db="EMBL/GenBank/DDBJ databases">
        <title>Deep-cultivation of Planctomycetes and their phenomic and genomic characterization uncovers novel biology.</title>
        <authorList>
            <person name="Wiegand S."/>
            <person name="Jogler M."/>
            <person name="Boedeker C."/>
            <person name="Pinto D."/>
            <person name="Vollmers J."/>
            <person name="Rivas-Marin E."/>
            <person name="Kohn T."/>
            <person name="Peeters S.H."/>
            <person name="Heuer A."/>
            <person name="Rast P."/>
            <person name="Oberbeckmann S."/>
            <person name="Bunk B."/>
            <person name="Jeske O."/>
            <person name="Meyerdierks A."/>
            <person name="Storesund J.E."/>
            <person name="Kallscheuer N."/>
            <person name="Luecker S."/>
            <person name="Lage O.M."/>
            <person name="Pohl T."/>
            <person name="Merkel B.J."/>
            <person name="Hornburger P."/>
            <person name="Mueller R.-W."/>
            <person name="Bruemmer F."/>
            <person name="Labrenz M."/>
            <person name="Spormann A.M."/>
            <person name="Op den Camp H."/>
            <person name="Overmann J."/>
            <person name="Amann R."/>
            <person name="Jetten M.S.M."/>
            <person name="Mascher T."/>
            <person name="Medema M.H."/>
            <person name="Devos D.P."/>
            <person name="Kaster A.-K."/>
            <person name="Ovreas L."/>
            <person name="Rohde M."/>
            <person name="Galperin M.Y."/>
            <person name="Jogler C."/>
        </authorList>
    </citation>
    <scope>NUCLEOTIDE SEQUENCE [LARGE SCALE GENOMIC DNA]</scope>
    <source>
        <strain evidence="5 6">ElP</strain>
    </source>
</reference>
<dbReference type="PANTHER" id="PTHR43343">
    <property type="entry name" value="PEPTIDASE S12"/>
    <property type="match status" value="1"/>
</dbReference>
<evidence type="ECO:0000256" key="1">
    <source>
        <dbReference type="ARBA" id="ARBA00022670"/>
    </source>
</evidence>
<dbReference type="GO" id="GO:0004252">
    <property type="term" value="F:serine-type endopeptidase activity"/>
    <property type="evidence" value="ECO:0007669"/>
    <property type="project" value="InterPro"/>
</dbReference>
<evidence type="ECO:0000313" key="5">
    <source>
        <dbReference type="EMBL" id="QDV38790.1"/>
    </source>
</evidence>
<evidence type="ECO:0000259" key="4">
    <source>
        <dbReference type="PROSITE" id="PS50106"/>
    </source>
</evidence>
<dbReference type="Proteomes" id="UP000317835">
    <property type="component" value="Chromosome"/>
</dbReference>
<dbReference type="InterPro" id="IPR051201">
    <property type="entry name" value="Chloro_Bact_Ser_Proteases"/>
</dbReference>
<dbReference type="PANTHER" id="PTHR43343:SF3">
    <property type="entry name" value="PROTEASE DO-LIKE 8, CHLOROPLASTIC"/>
    <property type="match status" value="1"/>
</dbReference>
<feature type="domain" description="PDZ" evidence="4">
    <location>
        <begin position="284"/>
        <end position="341"/>
    </location>
</feature>
<name>A0A518HD78_9BACT</name>
<evidence type="ECO:0000313" key="6">
    <source>
        <dbReference type="Proteomes" id="UP000317835"/>
    </source>
</evidence>
<proteinExistence type="predicted"/>
<dbReference type="EMBL" id="CP036426">
    <property type="protein sequence ID" value="QDV38790.1"/>
    <property type="molecule type" value="Genomic_DNA"/>
</dbReference>
<dbReference type="SUPFAM" id="SSF50494">
    <property type="entry name" value="Trypsin-like serine proteases"/>
    <property type="match status" value="1"/>
</dbReference>
<dbReference type="InterPro" id="IPR036034">
    <property type="entry name" value="PDZ_sf"/>
</dbReference>
<dbReference type="GO" id="GO:0006508">
    <property type="term" value="P:proteolysis"/>
    <property type="evidence" value="ECO:0007669"/>
    <property type="project" value="UniProtKB-KW"/>
</dbReference>
<protein>
    <submittedName>
        <fullName evidence="5">Serine protease HtrA</fullName>
    </submittedName>
</protein>
<feature type="region of interest" description="Disordered" evidence="3">
    <location>
        <begin position="1"/>
        <end position="31"/>
    </location>
</feature>
<dbReference type="Gene3D" id="2.40.10.120">
    <property type="match status" value="1"/>
</dbReference>
<keyword evidence="2" id="KW-0378">Hydrolase</keyword>
<organism evidence="5 6">
    <name type="scientific">Tautonia plasticadhaerens</name>
    <dbReference type="NCBI Taxonomy" id="2527974"/>
    <lineage>
        <taxon>Bacteria</taxon>
        <taxon>Pseudomonadati</taxon>
        <taxon>Planctomycetota</taxon>
        <taxon>Planctomycetia</taxon>
        <taxon>Isosphaerales</taxon>
        <taxon>Isosphaeraceae</taxon>
        <taxon>Tautonia</taxon>
    </lineage>
</organism>
<dbReference type="InterPro" id="IPR009003">
    <property type="entry name" value="Peptidase_S1_PA"/>
</dbReference>
<sequence>MSLRLALPADLPTDDGPAESPSPSTSIPTAPTLSTDFGLLDAYSRAVVAAVDRVSPSVVHIDARRDPKPGRPRQRGGGGGSGSGFLITSTGYILTNSHVIHEADRVEATLADGRALPADLVGDDPETDLAIVRVHAEGLVPAELGDSQAVRPGQLAIAVGHPFGFQGTVTAGVVSALGRSLRAQSGRLIDDVLQTDAALNPGNSGGPLVDSRGAVIGVNTATIVAAQGICFAIAINTARFVAGRLIRDGRVRRSRIGAAVQAVSLPAGLLDGRPASKAGDDGAVLISSIEPGGPAERAGLVEGDLIVGFDGHPIAGIDDLHRLLTEDRVGVRVPVRVLRRPRVLVVQLTPEEARPAA</sequence>
<dbReference type="OrthoDB" id="248175at2"/>
<feature type="region of interest" description="Disordered" evidence="3">
    <location>
        <begin position="60"/>
        <end position="83"/>
    </location>
</feature>
<dbReference type="PRINTS" id="PR00834">
    <property type="entry name" value="PROTEASES2C"/>
</dbReference>
<dbReference type="SUPFAM" id="SSF50156">
    <property type="entry name" value="PDZ domain-like"/>
    <property type="match status" value="1"/>
</dbReference>